<feature type="compositionally biased region" description="Polar residues" evidence="1">
    <location>
        <begin position="253"/>
        <end position="264"/>
    </location>
</feature>
<name>A0A6A6EYJ7_9PEZI</name>
<evidence type="ECO:0000313" key="2">
    <source>
        <dbReference type="EMBL" id="KAF2207318.1"/>
    </source>
</evidence>
<protein>
    <submittedName>
        <fullName evidence="2">Uncharacterized protein</fullName>
    </submittedName>
</protein>
<organism evidence="2 3">
    <name type="scientific">Cercospora zeae-maydis SCOH1-5</name>
    <dbReference type="NCBI Taxonomy" id="717836"/>
    <lineage>
        <taxon>Eukaryota</taxon>
        <taxon>Fungi</taxon>
        <taxon>Dikarya</taxon>
        <taxon>Ascomycota</taxon>
        <taxon>Pezizomycotina</taxon>
        <taxon>Dothideomycetes</taxon>
        <taxon>Dothideomycetidae</taxon>
        <taxon>Mycosphaerellales</taxon>
        <taxon>Mycosphaerellaceae</taxon>
        <taxon>Cercospora</taxon>
    </lineage>
</organism>
<proteinExistence type="predicted"/>
<dbReference type="EMBL" id="ML992705">
    <property type="protein sequence ID" value="KAF2207318.1"/>
    <property type="molecule type" value="Genomic_DNA"/>
</dbReference>
<feature type="compositionally biased region" description="Basic and acidic residues" evidence="1">
    <location>
        <begin position="526"/>
        <end position="541"/>
    </location>
</feature>
<feature type="region of interest" description="Disordered" evidence="1">
    <location>
        <begin position="230"/>
        <end position="301"/>
    </location>
</feature>
<keyword evidence="3" id="KW-1185">Reference proteome</keyword>
<evidence type="ECO:0000256" key="1">
    <source>
        <dbReference type="SAM" id="MobiDB-lite"/>
    </source>
</evidence>
<reference evidence="2" key="1">
    <citation type="journal article" date="2020" name="Stud. Mycol.">
        <title>101 Dothideomycetes genomes: a test case for predicting lifestyles and emergence of pathogens.</title>
        <authorList>
            <person name="Haridas S."/>
            <person name="Albert R."/>
            <person name="Binder M."/>
            <person name="Bloem J."/>
            <person name="Labutti K."/>
            <person name="Salamov A."/>
            <person name="Andreopoulos B."/>
            <person name="Baker S."/>
            <person name="Barry K."/>
            <person name="Bills G."/>
            <person name="Bluhm B."/>
            <person name="Cannon C."/>
            <person name="Castanera R."/>
            <person name="Culley D."/>
            <person name="Daum C."/>
            <person name="Ezra D."/>
            <person name="Gonzalez J."/>
            <person name="Henrissat B."/>
            <person name="Kuo A."/>
            <person name="Liang C."/>
            <person name="Lipzen A."/>
            <person name="Lutzoni F."/>
            <person name="Magnuson J."/>
            <person name="Mondo S."/>
            <person name="Nolan M."/>
            <person name="Ohm R."/>
            <person name="Pangilinan J."/>
            <person name="Park H.-J."/>
            <person name="Ramirez L."/>
            <person name="Alfaro M."/>
            <person name="Sun H."/>
            <person name="Tritt A."/>
            <person name="Yoshinaga Y."/>
            <person name="Zwiers L.-H."/>
            <person name="Turgeon B."/>
            <person name="Goodwin S."/>
            <person name="Spatafora J."/>
            <person name="Crous P."/>
            <person name="Grigoriev I."/>
        </authorList>
    </citation>
    <scope>NUCLEOTIDE SEQUENCE</scope>
    <source>
        <strain evidence="2">SCOH1-5</strain>
    </source>
</reference>
<dbReference type="OrthoDB" id="5417628at2759"/>
<dbReference type="AlphaFoldDB" id="A0A6A6EYJ7"/>
<dbReference type="Proteomes" id="UP000799539">
    <property type="component" value="Unassembled WGS sequence"/>
</dbReference>
<evidence type="ECO:0000313" key="3">
    <source>
        <dbReference type="Proteomes" id="UP000799539"/>
    </source>
</evidence>
<gene>
    <name evidence="2" type="ORF">CERZMDRAFT_102595</name>
</gene>
<accession>A0A6A6EYJ7</accession>
<feature type="compositionally biased region" description="Acidic residues" evidence="1">
    <location>
        <begin position="483"/>
        <end position="493"/>
    </location>
</feature>
<feature type="compositionally biased region" description="Low complexity" evidence="1">
    <location>
        <begin position="292"/>
        <end position="301"/>
    </location>
</feature>
<feature type="region of interest" description="Disordered" evidence="1">
    <location>
        <begin position="462"/>
        <end position="557"/>
    </location>
</feature>
<sequence length="557" mass="61788">MRFEDWDVLIFPGTGPEAHIPIQEFGVECYGVTDNRLLKDETITAPLMTCFIPSLRAGEPFQISLHSWKPRPFNFRPAGEPHPDRPQVWQFKITVDGNVMCVDTMTADVQWPKAIHVATAQAGRAGRPDHLRFPPFYQESVYAHQWHPYADKGRIKVEISEGFLERHDEHAKFVKLTVHVIFNFQHAPIDVLRNCGKAWPSEDMINAKRVLAPHLMPDMPNDFHTAEFQEPDRFRHHSSITGSKKSQKRRASAYSTFMSSSPMFSNAPGAPPPTPTYGTSNYPVRHPQDGNSSRSTSAYSTLSRSAMPLSVGNGIMHFATAPPFPQPYPGSQPGAKQNGNTVFDSGLEVHIPTDQLQKVVDLLERRANGSVMAPPPLPAHIMDAKSDVEKLEEAAAATEHHVHGDENMIDRRGTTRSSFSDVSMHAGCADFPRCTTEDEDSRIVHQPGSGVVPAAVIRSRKEGSIDHADRAFVSPIANASETAPDEMQTEQSEENDHRTVSSGSTNSTGKKRTRASLKTLSVKETGSPEKRDREMDVDVKPGRKLRKRVTAGEDEDA</sequence>